<keyword evidence="2" id="KW-1185">Reference proteome</keyword>
<name>A0ABQ9F0H1_TEGGR</name>
<evidence type="ECO:0000313" key="1">
    <source>
        <dbReference type="EMBL" id="KAJ8310863.1"/>
    </source>
</evidence>
<accession>A0ABQ9F0H1</accession>
<comment type="caution">
    <text evidence="1">The sequence shown here is derived from an EMBL/GenBank/DDBJ whole genome shotgun (WGS) entry which is preliminary data.</text>
</comment>
<dbReference type="EMBL" id="JARBDR010000640">
    <property type="protein sequence ID" value="KAJ8310863.1"/>
    <property type="molecule type" value="Genomic_DNA"/>
</dbReference>
<gene>
    <name evidence="1" type="ORF">KUTeg_012728</name>
</gene>
<evidence type="ECO:0000313" key="2">
    <source>
        <dbReference type="Proteomes" id="UP001217089"/>
    </source>
</evidence>
<dbReference type="PANTHER" id="PTHR24024:SF18">
    <property type="entry name" value="SHORT-CHAIN COLLAGEN C4-LIKE"/>
    <property type="match status" value="1"/>
</dbReference>
<reference evidence="1 2" key="1">
    <citation type="submission" date="2022-12" db="EMBL/GenBank/DDBJ databases">
        <title>Chromosome-level genome of Tegillarca granosa.</title>
        <authorList>
            <person name="Kim J."/>
        </authorList>
    </citation>
    <scope>NUCLEOTIDE SEQUENCE [LARGE SCALE GENOMIC DNA]</scope>
    <source>
        <strain evidence="1">Teg-2019</strain>
        <tissue evidence="1">Adductor muscle</tissue>
    </source>
</reference>
<dbReference type="PANTHER" id="PTHR24024">
    <property type="entry name" value="PULMONARY SURFACTANT-ASSOCIATED PROTEIN A"/>
    <property type="match status" value="1"/>
</dbReference>
<organism evidence="1 2">
    <name type="scientific">Tegillarca granosa</name>
    <name type="common">Malaysian cockle</name>
    <name type="synonym">Anadara granosa</name>
    <dbReference type="NCBI Taxonomy" id="220873"/>
    <lineage>
        <taxon>Eukaryota</taxon>
        <taxon>Metazoa</taxon>
        <taxon>Spiralia</taxon>
        <taxon>Lophotrochozoa</taxon>
        <taxon>Mollusca</taxon>
        <taxon>Bivalvia</taxon>
        <taxon>Autobranchia</taxon>
        <taxon>Pteriomorphia</taxon>
        <taxon>Arcoida</taxon>
        <taxon>Arcoidea</taxon>
        <taxon>Arcidae</taxon>
        <taxon>Tegillarca</taxon>
    </lineage>
</organism>
<sequence>MSLASAVYTRWGRTECESTAELVYEGIVGGGWYASEGSASNPLCLVREPKWNRYDDAVSNAAWIFGTEYRLPLDQFRLENPTKFQAANMPCSVCRTASRSTVIMVPGRNDCFKGWTLEYQGYLMAGHYSHKMASEYICVDEAPEATEAGFRDELGQTFFLVEASCGSLPCPEYVHGREITCAVCSK</sequence>
<protein>
    <recommendedName>
        <fullName evidence="3">Short-chain collagen C4-like</fullName>
    </recommendedName>
</protein>
<evidence type="ECO:0008006" key="3">
    <source>
        <dbReference type="Google" id="ProtNLM"/>
    </source>
</evidence>
<dbReference type="Proteomes" id="UP001217089">
    <property type="component" value="Unassembled WGS sequence"/>
</dbReference>
<proteinExistence type="predicted"/>
<dbReference type="InterPro" id="IPR051077">
    <property type="entry name" value="Ca-dependent_lectin"/>
</dbReference>